<dbReference type="AlphaFoldDB" id="A0A3M7MGD0"/>
<evidence type="ECO:0000256" key="4">
    <source>
        <dbReference type="ARBA" id="ARBA00022840"/>
    </source>
</evidence>
<evidence type="ECO:0000256" key="6">
    <source>
        <dbReference type="RuleBase" id="RU003651"/>
    </source>
</evidence>
<dbReference type="InterPro" id="IPR003959">
    <property type="entry name" value="ATPase_AAA_core"/>
</dbReference>
<feature type="compositionally biased region" description="Acidic residues" evidence="7">
    <location>
        <begin position="419"/>
        <end position="430"/>
    </location>
</feature>
<evidence type="ECO:0000313" key="10">
    <source>
        <dbReference type="EMBL" id="RMZ73414.1"/>
    </source>
</evidence>
<comment type="similarity">
    <text evidence="6">Belongs to the AAA ATPase family.</text>
</comment>
<evidence type="ECO:0000256" key="3">
    <source>
        <dbReference type="ARBA" id="ARBA00022787"/>
    </source>
</evidence>
<evidence type="ECO:0000313" key="11">
    <source>
        <dbReference type="Proteomes" id="UP000265663"/>
    </source>
</evidence>
<dbReference type="GO" id="GO:0140570">
    <property type="term" value="P:extraction of mislocalized protein from mitochondrial outer membrane"/>
    <property type="evidence" value="ECO:0007669"/>
    <property type="project" value="TreeGrafter"/>
</dbReference>
<gene>
    <name evidence="10" type="ORF">GMOD_00007922</name>
</gene>
<evidence type="ECO:0000256" key="8">
    <source>
        <dbReference type="SAM" id="Phobius"/>
    </source>
</evidence>
<dbReference type="GO" id="GO:0016887">
    <property type="term" value="F:ATP hydrolysis activity"/>
    <property type="evidence" value="ECO:0007669"/>
    <property type="project" value="InterPro"/>
</dbReference>
<dbReference type="PROSITE" id="PS00674">
    <property type="entry name" value="AAA"/>
    <property type="match status" value="1"/>
</dbReference>
<proteinExistence type="inferred from homology"/>
<keyword evidence="5" id="KW-0496">Mitochondrion</keyword>
<dbReference type="EMBL" id="KE747840">
    <property type="protein sequence ID" value="RMZ73414.1"/>
    <property type="molecule type" value="Genomic_DNA"/>
</dbReference>
<keyword evidence="2 6" id="KW-0547">Nucleotide-binding</keyword>
<keyword evidence="8" id="KW-0472">Membrane</keyword>
<accession>A0A3M7MGD0</accession>
<dbReference type="PANTHER" id="PTHR45644">
    <property type="entry name" value="AAA ATPASE, PUTATIVE (AFU_ORTHOLOGUE AFUA_2G12920)-RELATED-RELATED"/>
    <property type="match status" value="1"/>
</dbReference>
<keyword evidence="11" id="KW-1185">Reference proteome</keyword>
<dbReference type="InterPro" id="IPR003593">
    <property type="entry name" value="AAA+_ATPase"/>
</dbReference>
<dbReference type="InterPro" id="IPR003960">
    <property type="entry name" value="ATPase_AAA_CS"/>
</dbReference>
<dbReference type="GO" id="GO:0005741">
    <property type="term" value="C:mitochondrial outer membrane"/>
    <property type="evidence" value="ECO:0007669"/>
    <property type="project" value="UniProtKB-SubCell"/>
</dbReference>
<keyword evidence="8" id="KW-1133">Transmembrane helix</keyword>
<dbReference type="SUPFAM" id="SSF52540">
    <property type="entry name" value="P-loop containing nucleoside triphosphate hydrolases"/>
    <property type="match status" value="1"/>
</dbReference>
<evidence type="ECO:0000256" key="5">
    <source>
        <dbReference type="ARBA" id="ARBA00023128"/>
    </source>
</evidence>
<feature type="region of interest" description="Disordered" evidence="7">
    <location>
        <begin position="410"/>
        <end position="471"/>
    </location>
</feature>
<keyword evidence="3" id="KW-1000">Mitochondrion outer membrane</keyword>
<dbReference type="InterPro" id="IPR041569">
    <property type="entry name" value="AAA_lid_3"/>
</dbReference>
<dbReference type="PANTHER" id="PTHR45644:SF3">
    <property type="entry name" value="FI08533P-RELATED"/>
    <property type="match status" value="1"/>
</dbReference>
<dbReference type="GO" id="GO:0140567">
    <property type="term" value="F:membrane protein dislocase activity"/>
    <property type="evidence" value="ECO:0007669"/>
    <property type="project" value="UniProtKB-ARBA"/>
</dbReference>
<evidence type="ECO:0000256" key="2">
    <source>
        <dbReference type="ARBA" id="ARBA00022741"/>
    </source>
</evidence>
<protein>
    <submittedName>
        <fullName evidence="10">Membrane-spanning ATPase</fullName>
    </submittedName>
</protein>
<evidence type="ECO:0000259" key="9">
    <source>
        <dbReference type="SMART" id="SM00382"/>
    </source>
</evidence>
<evidence type="ECO:0000256" key="1">
    <source>
        <dbReference type="ARBA" id="ARBA00004572"/>
    </source>
</evidence>
<feature type="transmembrane region" description="Helical" evidence="8">
    <location>
        <begin position="21"/>
        <end position="40"/>
    </location>
</feature>
<keyword evidence="8" id="KW-0812">Transmembrane</keyword>
<organism evidence="10 11">
    <name type="scientific">Pyrenophora seminiperda CCB06</name>
    <dbReference type="NCBI Taxonomy" id="1302712"/>
    <lineage>
        <taxon>Eukaryota</taxon>
        <taxon>Fungi</taxon>
        <taxon>Dikarya</taxon>
        <taxon>Ascomycota</taxon>
        <taxon>Pezizomycotina</taxon>
        <taxon>Dothideomycetes</taxon>
        <taxon>Pleosporomycetidae</taxon>
        <taxon>Pleosporales</taxon>
        <taxon>Pleosporineae</taxon>
        <taxon>Pleosporaceae</taxon>
        <taxon>Pyrenophora</taxon>
    </lineage>
</organism>
<dbReference type="FunFam" id="3.40.50.300:FF:000538">
    <property type="entry name" value="ATPase family AAA domain-containing protein 1"/>
    <property type="match status" value="1"/>
</dbReference>
<dbReference type="InterPro" id="IPR051701">
    <property type="entry name" value="Mito_OM_Translocase_MSP1"/>
</dbReference>
<dbReference type="GO" id="GO:0005524">
    <property type="term" value="F:ATP binding"/>
    <property type="evidence" value="ECO:0007669"/>
    <property type="project" value="UniProtKB-KW"/>
</dbReference>
<evidence type="ECO:0000256" key="7">
    <source>
        <dbReference type="SAM" id="MobiDB-lite"/>
    </source>
</evidence>
<name>A0A3M7MGD0_9PLEO</name>
<dbReference type="Pfam" id="PF00004">
    <property type="entry name" value="AAA"/>
    <property type="match status" value="1"/>
</dbReference>
<dbReference type="Proteomes" id="UP000265663">
    <property type="component" value="Unassembled WGS sequence"/>
</dbReference>
<dbReference type="Pfam" id="PF17862">
    <property type="entry name" value="AAA_lid_3"/>
    <property type="match status" value="1"/>
</dbReference>
<dbReference type="InterPro" id="IPR027417">
    <property type="entry name" value="P-loop_NTPase"/>
</dbReference>
<dbReference type="OrthoDB" id="10254455at2759"/>
<reference evidence="10 11" key="1">
    <citation type="journal article" date="2014" name="PLoS ONE">
        <title>De novo Genome Assembly of the Fungal Plant Pathogen Pyrenophora semeniperda.</title>
        <authorList>
            <person name="Soliai M.M."/>
            <person name="Meyer S.E."/>
            <person name="Udall J.A."/>
            <person name="Elzinga D.E."/>
            <person name="Hermansen R.A."/>
            <person name="Bodily P.M."/>
            <person name="Hart A.A."/>
            <person name="Coleman C.E."/>
        </authorList>
    </citation>
    <scope>NUCLEOTIDE SEQUENCE [LARGE SCALE GENOMIC DNA]</scope>
    <source>
        <strain evidence="10 11">CCB06</strain>
        <tissue evidence="10">Mycelium</tissue>
    </source>
</reference>
<feature type="domain" description="AAA+ ATPase" evidence="9">
    <location>
        <begin position="161"/>
        <end position="303"/>
    </location>
</feature>
<comment type="subcellular location">
    <subcellularLocation>
        <location evidence="1">Mitochondrion outer membrane</location>
        <topology evidence="1">Single-pass membrane protein</topology>
    </subcellularLocation>
</comment>
<dbReference type="SMART" id="SM00382">
    <property type="entry name" value="AAA"/>
    <property type="match status" value="1"/>
</dbReference>
<dbReference type="Gene3D" id="1.10.8.60">
    <property type="match status" value="1"/>
</dbReference>
<dbReference type="Gene3D" id="3.40.50.300">
    <property type="entry name" value="P-loop containing nucleotide triphosphate hydrolases"/>
    <property type="match status" value="1"/>
</dbReference>
<sequence>MTWSERANARMSSNKKSSLTGYLPDILMAAAAPLIAYFVIRNLLTRLDPEAQQKEEARAKASAATRKLDAILTSKRRKSYDDYDSEDEETESRNRRPRIADLNLNTYEQTIAMEVVAPEEIPVSFEDIGGLDSIIEELKESVIYPLTMPHLYSHSSSLLSAPSGVLLYGPPGCGKTMLAKALAHESGACFINLHISTLTEKWYGDSNKLVNAVFSLARKLQPSIVFIDEIDAVLGQRRSGEHEASGMVKAEFMTHWDGLASSTSSGTSTPQRICILGATNRIQDIDEAILRRMPKKFPVALPSAAQRNNIFSLILRGTKIDTQNFDLDYLVRVSAGMSGSDIKEACRDAAMGPVREFIRRKKADGTLRSSKSVAQGDVRGLRTEDFFGRGRGLRDLDSVDDTREELNARVRSRVHTTEESSDQSSEDDATTESGTTGTGLDGLQSEHSYRPAATAGAARAAVRDEEDLVVR</sequence>
<keyword evidence="4 6" id="KW-0067">ATP-binding</keyword>